<sequence length="102" mass="11711">MFKNINNIFSLFLMLTFIGCIYAGIKEICLVQLKTGGFLDDEYNNKDPEVIQGILDTEWNGSIPELYQNQKHMIAFVNHCRSQPRLMYPVEFCTSLSEVGIV</sequence>
<feature type="chain" id="PRO_5002943488" evidence="1">
    <location>
        <begin position="24"/>
        <end position="102"/>
    </location>
</feature>
<accession>C4WY19</accession>
<dbReference type="AlphaFoldDB" id="C4WY19"/>
<dbReference type="EMBL" id="AK342976">
    <property type="protein sequence ID" value="BAH72789.1"/>
    <property type="molecule type" value="mRNA"/>
</dbReference>
<keyword evidence="1" id="KW-0732">Signal</keyword>
<proteinExistence type="evidence at transcript level"/>
<name>C4WY19_ACYPI</name>
<organism evidence="2">
    <name type="scientific">Acyrthosiphon pisum</name>
    <name type="common">Pea aphid</name>
    <dbReference type="NCBI Taxonomy" id="7029"/>
    <lineage>
        <taxon>Eukaryota</taxon>
        <taxon>Metazoa</taxon>
        <taxon>Ecdysozoa</taxon>
        <taxon>Arthropoda</taxon>
        <taxon>Hexapoda</taxon>
        <taxon>Insecta</taxon>
        <taxon>Pterygota</taxon>
        <taxon>Neoptera</taxon>
        <taxon>Paraneoptera</taxon>
        <taxon>Hemiptera</taxon>
        <taxon>Sternorrhyncha</taxon>
        <taxon>Aphidomorpha</taxon>
        <taxon>Aphidoidea</taxon>
        <taxon>Aphididae</taxon>
        <taxon>Macrosiphini</taxon>
        <taxon>Acyrthosiphon</taxon>
    </lineage>
</organism>
<dbReference type="PROSITE" id="PS51257">
    <property type="entry name" value="PROKAR_LIPOPROTEIN"/>
    <property type="match status" value="1"/>
</dbReference>
<reference evidence="2" key="1">
    <citation type="submission" date="2009-06" db="EMBL/GenBank/DDBJ databases">
        <title>A full-length cDNA resource of the pea aphid, Acyrthosiphon pisum.</title>
        <authorList>
            <person name="Shigenobu S."/>
            <person name="Nakabachi A."/>
            <person name="Richards S."/>
        </authorList>
    </citation>
    <scope>NUCLEOTIDE SEQUENCE</scope>
    <source>
        <strain evidence="2">LSR1</strain>
        <tissue evidence="2">Whole body</tissue>
    </source>
</reference>
<feature type="signal peptide" evidence="1">
    <location>
        <begin position="1"/>
        <end position="23"/>
    </location>
</feature>
<evidence type="ECO:0000256" key="1">
    <source>
        <dbReference type="SAM" id="SignalP"/>
    </source>
</evidence>
<evidence type="ECO:0000313" key="2">
    <source>
        <dbReference type="EMBL" id="BAH72789.1"/>
    </source>
</evidence>
<protein>
    <submittedName>
        <fullName evidence="2">Uncharacterized protein</fullName>
    </submittedName>
</protein>